<accession>A0A559KBN1</accession>
<dbReference type="EMBL" id="VNJI01000013">
    <property type="protein sequence ID" value="TVY09537.1"/>
    <property type="molecule type" value="Genomic_DNA"/>
</dbReference>
<organism evidence="1 2">
    <name type="scientific">Paenibacillus cremeus</name>
    <dbReference type="NCBI Taxonomy" id="2163881"/>
    <lineage>
        <taxon>Bacteria</taxon>
        <taxon>Bacillati</taxon>
        <taxon>Bacillota</taxon>
        <taxon>Bacilli</taxon>
        <taxon>Bacillales</taxon>
        <taxon>Paenibacillaceae</taxon>
        <taxon>Paenibacillus</taxon>
    </lineage>
</organism>
<evidence type="ECO:0000313" key="2">
    <source>
        <dbReference type="Proteomes" id="UP000317036"/>
    </source>
</evidence>
<dbReference type="AlphaFoldDB" id="A0A559KBN1"/>
<evidence type="ECO:0000313" key="1">
    <source>
        <dbReference type="EMBL" id="TVY09537.1"/>
    </source>
</evidence>
<dbReference type="Pfam" id="PF10737">
    <property type="entry name" value="GerPC"/>
    <property type="match status" value="1"/>
</dbReference>
<dbReference type="RefSeq" id="WP_144847056.1">
    <property type="nucleotide sequence ID" value="NZ_VNJI01000013.1"/>
</dbReference>
<comment type="caution">
    <text evidence="1">The sequence shown here is derived from an EMBL/GenBank/DDBJ whole genome shotgun (WGS) entry which is preliminary data.</text>
</comment>
<sequence length="209" mass="24209">MYPSYLESYFCQLNEYLQWQTERIRLLEARVNALTVEVEELKAQRAIKIDKIEYKFDQLKVEKLDGTLNIGLSPAGLGDQSLDDLSVGGASVIKTNTARSESFARIQAAVYSYLDQQCPMELQQFEYQYQLQLGDSFGRLMIEDLRRQTGDRIQHYLTHTIDPNQLELTPEQEQDIIMRVQRDIRTGMETYVKNKKRDGDELNDLTGGQ</sequence>
<keyword evidence="2" id="KW-1185">Reference proteome</keyword>
<dbReference type="OrthoDB" id="2991331at2"/>
<proteinExistence type="predicted"/>
<gene>
    <name evidence="1" type="ORF">FPZ49_12380</name>
</gene>
<reference evidence="1 2" key="1">
    <citation type="submission" date="2019-07" db="EMBL/GenBank/DDBJ databases">
        <authorList>
            <person name="Kim J."/>
        </authorList>
    </citation>
    <scope>NUCLEOTIDE SEQUENCE [LARGE SCALE GENOMIC DNA]</scope>
    <source>
        <strain evidence="1 2">JC52</strain>
    </source>
</reference>
<dbReference type="Proteomes" id="UP000317036">
    <property type="component" value="Unassembled WGS sequence"/>
</dbReference>
<name>A0A559KBN1_9BACL</name>
<protein>
    <submittedName>
        <fullName evidence="1">Spore gernimation protein GerPC</fullName>
    </submittedName>
</protein>
<dbReference type="InterPro" id="IPR019673">
    <property type="entry name" value="Spore_germination_GerPC"/>
</dbReference>